<dbReference type="AlphaFoldDB" id="U4T5S2"/>
<dbReference type="EMBL" id="AUSW01000015">
    <property type="protein sequence ID" value="ERL56260.1"/>
    <property type="molecule type" value="Genomic_DNA"/>
</dbReference>
<dbReference type="Proteomes" id="UP000016761">
    <property type="component" value="Unassembled WGS sequence"/>
</dbReference>
<dbReference type="RefSeq" id="WP_021813591.1">
    <property type="nucleotide sequence ID" value="NZ_AUSW01000015.1"/>
</dbReference>
<keyword evidence="2" id="KW-1185">Reference proteome</keyword>
<proteinExistence type="predicted"/>
<reference evidence="1 2" key="1">
    <citation type="journal article" date="2013" name="Genome Announc.">
        <title>Draft Genome Sequence of Psychrobacter aquaticus Strain CMS 56T, Isolated from a Cyanobacterial Mat Sample Collected from Water Bodies in the McMurdo Dry Valley Region of Antarctica.</title>
        <authorList>
            <person name="Reddy G.S."/>
            <person name="Ara S."/>
            <person name="Singh A."/>
            <person name="Kumar Pinnaka A."/>
            <person name="Shivaji S."/>
        </authorList>
    </citation>
    <scope>NUCLEOTIDE SEQUENCE [LARGE SCALE GENOMIC DNA]</scope>
    <source>
        <strain evidence="1 2">CMS 56</strain>
    </source>
</reference>
<sequence>MIPTSTIAMYIMMYFDTHQWDHVYFSETRAYMGAGLTFIVRLRN</sequence>
<evidence type="ECO:0000313" key="2">
    <source>
        <dbReference type="Proteomes" id="UP000016761"/>
    </source>
</evidence>
<dbReference type="eggNOG" id="COG3544">
    <property type="taxonomic scope" value="Bacteria"/>
</dbReference>
<evidence type="ECO:0000313" key="1">
    <source>
        <dbReference type="EMBL" id="ERL56260.1"/>
    </source>
</evidence>
<comment type="caution">
    <text evidence="1">The sequence shown here is derived from an EMBL/GenBank/DDBJ whole genome shotgun (WGS) entry which is preliminary data.</text>
</comment>
<gene>
    <name evidence="1" type="ORF">M917_0938</name>
</gene>
<accession>U4T5S2</accession>
<dbReference type="PATRIC" id="fig|1354303.4.peg.925"/>
<organism evidence="1 2">
    <name type="scientific">Psychrobacter aquaticus CMS 56</name>
    <dbReference type="NCBI Taxonomy" id="1354303"/>
    <lineage>
        <taxon>Bacteria</taxon>
        <taxon>Pseudomonadati</taxon>
        <taxon>Pseudomonadota</taxon>
        <taxon>Gammaproteobacteria</taxon>
        <taxon>Moraxellales</taxon>
        <taxon>Moraxellaceae</taxon>
        <taxon>Psychrobacter</taxon>
    </lineage>
</organism>
<protein>
    <submittedName>
        <fullName evidence="1">Uncharacterized protein</fullName>
    </submittedName>
</protein>
<name>U4T5S2_9GAMM</name>
<dbReference type="STRING" id="1354303.M917_0938"/>